<dbReference type="SUPFAM" id="SSF69593">
    <property type="entry name" value="Glycerol-3-phosphate (1)-acyltransferase"/>
    <property type="match status" value="1"/>
</dbReference>
<keyword evidence="1" id="KW-1133">Transmembrane helix</keyword>
<dbReference type="Pfam" id="PF01553">
    <property type="entry name" value="Acyltransferase"/>
    <property type="match status" value="1"/>
</dbReference>
<evidence type="ECO:0000256" key="1">
    <source>
        <dbReference type="SAM" id="Phobius"/>
    </source>
</evidence>
<dbReference type="GO" id="GO:0016746">
    <property type="term" value="F:acyltransferase activity"/>
    <property type="evidence" value="ECO:0007669"/>
    <property type="project" value="InterPro"/>
</dbReference>
<dbReference type="CDD" id="cd07987">
    <property type="entry name" value="LPLAT_MGAT-like"/>
    <property type="match status" value="1"/>
</dbReference>
<feature type="transmembrane region" description="Helical" evidence="1">
    <location>
        <begin position="60"/>
        <end position="86"/>
    </location>
</feature>
<evidence type="ECO:0000313" key="4">
    <source>
        <dbReference type="Proteomes" id="UP000014760"/>
    </source>
</evidence>
<dbReference type="HOGENOM" id="CLU_056812_1_0_1"/>
<reference evidence="3" key="3">
    <citation type="submission" date="2015-06" db="UniProtKB">
        <authorList>
            <consortium name="EnsemblMetazoa"/>
        </authorList>
    </citation>
    <scope>IDENTIFICATION</scope>
</reference>
<accession>X1ZD60</accession>
<organism evidence="3 4">
    <name type="scientific">Capitella teleta</name>
    <name type="common">Polychaete worm</name>
    <dbReference type="NCBI Taxonomy" id="283909"/>
    <lineage>
        <taxon>Eukaryota</taxon>
        <taxon>Metazoa</taxon>
        <taxon>Spiralia</taxon>
        <taxon>Lophotrochozoa</taxon>
        <taxon>Annelida</taxon>
        <taxon>Polychaeta</taxon>
        <taxon>Sedentaria</taxon>
        <taxon>Scolecida</taxon>
        <taxon>Capitellidae</taxon>
        <taxon>Capitella</taxon>
    </lineage>
</organism>
<evidence type="ECO:0000259" key="2">
    <source>
        <dbReference type="Pfam" id="PF01553"/>
    </source>
</evidence>
<protein>
    <recommendedName>
        <fullName evidence="2">Phospholipid/glycerol acyltransferase domain-containing protein</fullName>
    </recommendedName>
</protein>
<sequence>MDDCVDQCAASSNNWSDFTASCLSESWNWLLYLYHTYLEEAFLFVHAHYLDVYYFGWLAWVFWPLVITFVLPAVLIIFVYASALFLQVYRLRHHIRDAYAMEPWEGARQMICVFWDATGHLWHGFEIDGIEKLPENGPGLLVYYHGAIPIDVYYIISKLLLKKKRILRTVGDRFLFMIPGLRLLMQVFHVVPGTVKSCAELVKDGHLLAIAPGGVREAYFSDSYYNVLWGKRTGFAKIALEANVPIYPVFTRNCRETIRSLSIGRTWLRWIYEKTRMPLVPIYGGFPVKLKTYIGDPIYPDPNATADEFALQVKNAMESLIAEHQPIPGNILRALYERAYPATIPTSELKASGDHPTDLTNRHLS</sequence>
<reference evidence="4" key="2">
    <citation type="journal article" date="2013" name="Nature">
        <title>Insights into bilaterian evolution from three spiralian genomes.</title>
        <authorList>
            <person name="Simakov O."/>
            <person name="Marletaz F."/>
            <person name="Cho S.J."/>
            <person name="Edsinger-Gonzales E."/>
            <person name="Havlak P."/>
            <person name="Hellsten U."/>
            <person name="Kuo D.H."/>
            <person name="Larsson T."/>
            <person name="Lv J."/>
            <person name="Arendt D."/>
            <person name="Savage R."/>
            <person name="Osoegawa K."/>
            <person name="de Jong P."/>
            <person name="Grimwood J."/>
            <person name="Chapman J.A."/>
            <person name="Shapiro H."/>
            <person name="Aerts A."/>
            <person name="Otillar R.P."/>
            <person name="Terry A.Y."/>
            <person name="Boore J.L."/>
            <person name="Grigoriev I.V."/>
            <person name="Lindberg D.R."/>
            <person name="Seaver E.C."/>
            <person name="Weisblat D.A."/>
            <person name="Putnam N.H."/>
            <person name="Rokhsar D.S."/>
        </authorList>
    </citation>
    <scope>NUCLEOTIDE SEQUENCE</scope>
    <source>
        <strain evidence="4">I ESC-2004</strain>
    </source>
</reference>
<dbReference type="OMA" id="SYWNGAR"/>
<evidence type="ECO:0000313" key="3">
    <source>
        <dbReference type="EnsemblMetazoa" id="CapteP173647"/>
    </source>
</evidence>
<dbReference type="GO" id="GO:0016020">
    <property type="term" value="C:membrane"/>
    <property type="evidence" value="ECO:0007669"/>
    <property type="project" value="TreeGrafter"/>
</dbReference>
<dbReference type="InterPro" id="IPR002123">
    <property type="entry name" value="Plipid/glycerol_acylTrfase"/>
</dbReference>
<keyword evidence="4" id="KW-1185">Reference proteome</keyword>
<dbReference type="OrthoDB" id="44277at2759"/>
<dbReference type="PANTHER" id="PTHR22753">
    <property type="entry name" value="TRANSMEMBRANE PROTEIN 68"/>
    <property type="match status" value="1"/>
</dbReference>
<dbReference type="Proteomes" id="UP000014760">
    <property type="component" value="Unassembled WGS sequence"/>
</dbReference>
<feature type="domain" description="Phospholipid/glycerol acyltransferase" evidence="2">
    <location>
        <begin position="126"/>
        <end position="250"/>
    </location>
</feature>
<proteinExistence type="predicted"/>
<keyword evidence="1" id="KW-0812">Transmembrane</keyword>
<keyword evidence="1" id="KW-0472">Membrane</keyword>
<name>X1ZD60_CAPTE</name>
<dbReference type="EMBL" id="AMQN01000171">
    <property type="status" value="NOT_ANNOTATED_CDS"/>
    <property type="molecule type" value="Genomic_DNA"/>
</dbReference>
<dbReference type="PANTHER" id="PTHR22753:SF14">
    <property type="entry name" value="MONOACYLGLYCEROL_DIACYLGLYCEROL O-ACYLTRANSFERASE"/>
    <property type="match status" value="1"/>
</dbReference>
<reference evidence="4" key="1">
    <citation type="submission" date="2012-12" db="EMBL/GenBank/DDBJ databases">
        <authorList>
            <person name="Hellsten U."/>
            <person name="Grimwood J."/>
            <person name="Chapman J.A."/>
            <person name="Shapiro H."/>
            <person name="Aerts A."/>
            <person name="Otillar R.P."/>
            <person name="Terry A.Y."/>
            <person name="Boore J.L."/>
            <person name="Simakov O."/>
            <person name="Marletaz F."/>
            <person name="Cho S.-J."/>
            <person name="Edsinger-Gonzales E."/>
            <person name="Havlak P."/>
            <person name="Kuo D.-H."/>
            <person name="Larsson T."/>
            <person name="Lv J."/>
            <person name="Arendt D."/>
            <person name="Savage R."/>
            <person name="Osoegawa K."/>
            <person name="de Jong P."/>
            <person name="Lindberg D.R."/>
            <person name="Seaver E.C."/>
            <person name="Weisblat D.A."/>
            <person name="Putnam N.H."/>
            <person name="Grigoriev I.V."/>
            <person name="Rokhsar D.S."/>
        </authorList>
    </citation>
    <scope>NUCLEOTIDE SEQUENCE</scope>
    <source>
        <strain evidence="4">I ESC-2004</strain>
    </source>
</reference>
<dbReference type="AlphaFoldDB" id="X1ZD60"/>
<dbReference type="EnsemblMetazoa" id="CapteT173647">
    <property type="protein sequence ID" value="CapteP173647"/>
    <property type="gene ID" value="CapteG173647"/>
</dbReference>